<organism evidence="7">
    <name type="scientific">Notodromas monacha</name>
    <dbReference type="NCBI Taxonomy" id="399045"/>
    <lineage>
        <taxon>Eukaryota</taxon>
        <taxon>Metazoa</taxon>
        <taxon>Ecdysozoa</taxon>
        <taxon>Arthropoda</taxon>
        <taxon>Crustacea</taxon>
        <taxon>Oligostraca</taxon>
        <taxon>Ostracoda</taxon>
        <taxon>Podocopa</taxon>
        <taxon>Podocopida</taxon>
        <taxon>Cypridocopina</taxon>
        <taxon>Cypridoidea</taxon>
        <taxon>Cyprididae</taxon>
        <taxon>Notodromas</taxon>
    </lineage>
</organism>
<evidence type="ECO:0000256" key="4">
    <source>
        <dbReference type="SAM" id="Coils"/>
    </source>
</evidence>
<feature type="domain" description="Nucleoporin Nup159/Nup146 N-terminal" evidence="6">
    <location>
        <begin position="28"/>
        <end position="393"/>
    </location>
</feature>
<dbReference type="PANTHER" id="PTHR23193:SF5">
    <property type="entry name" value="NUCLEAR ENVELOPE PORE MEMBRANE PROTEIN POM 121C-RELATED"/>
    <property type="match status" value="1"/>
</dbReference>
<keyword evidence="2" id="KW-0813">Transport</keyword>
<name>A0A7R9GDW6_9CRUS</name>
<sequence length="1718" mass="175657">MGSMIDMTDLKFRALRRLKLSEPDENNPQEKTHMISNCSKFGLVFAAAGKQLITLSADDIRAFDDDGQQTRQPDVIDHGGRVTTLPGHAVCVKTSCDGLTVGVVCQTTGAVRLVLYDVRALNASNYVGPFMQVPLTSETGVSVTDLAFNPVSPNSLAVVLSNGKALLLEIKESSFVLSDAQGFNSCRCVCWSPKGKQLVIGHADGSLTQHKPDWTLAKKIPAPDAEQIKNITSGANCAGVEVLSIQWLSTFVFLVCYGSLTDSESYLCILNAPKNAPLIFKSFGDICYSSNSKRRRNFHLEPLREWGLILCSSANAVDVGVLGKLSLADPDDAMNHFCLDDSSRAEVPLGPNDEEHASLGLTLDFSSSRQIIIGENAFPPAPLLLLYTTSGLLCPYHVMYNKPDLPNVMIPREDLKATGNARPSQHPVSPAPSSLPPAAVVAPKPYFPPGSGNFSSPFAAPAKPNVTAATCGIANQLQAAMFPTSAVPVQVVQSPAVTEVKPSVAVVTAAEQEAKIAAREQKERDAAKELENQRRSEAAKCQLAIKEEIAMFSKELAKLQMNTSRSNFSVADQQEKILLETNTLALSKRMKVIEKLTADISDKIKDLQTSLLESFASIEDAEQLAFRNKDPRYMQLLELHSPGISLSKKIFALRGQRLYIHDQISLAQKALGQELLEIDVASRRLNSPGLESFQRRLHDNVDPRSLQSFAQKEKLILHNAATRLEMIRRRCDRLDPRGRGETAPVRVQMSPPATSKQSSRKPLMESNSWASAGGFKNAEEAKETLCDGIPQLDQGKIKYLWSMYVSKTSVPVRKVKCARIPGFGAAPKVVPEKSLEKETPQVVSLPKPTGKSPNVFAELKKQSMMEQKSLELSLKTAALAKPAEIPSTAQNFVPVPASPKLSVSFAKKPEEPAPRSSSSFFGSFSSIISKPSFGDSAKIAPVITTSAPTASSSFAFGKADAQPKFSFALPTATTAPTTSTTTTGMATITLSESVSKPPASFPGVGFVLGGSADTAAAEPDVKDTKPVLSIFPSSTQQSKPSETLWSPAALVSTPGVFGAMASPGMSVITSASAGDGVRSAFAATPSSSMVKIDLKETPTTKPISDASKPASVAMISAGFGTPAKTEVSKPSSVTFGGTTIIPLPRNDAAQAPPAFKPSSTAFASPFSMTTTTTPPVSSATSQQQPPPPAATTLTTTSAPISAAPPSKTTTVELLLNAPSASTLPPSGGLFGKPFTTATVATSGAGKDASSFSFSLTPSATATDSQAATTTTASSLSSFSFAMKPAPNVTVTSSSPFGGFGSAPAASAAAATTTSSSSVFGGFGSTSSTPSSSSPFGGFGASTSAVAAPPQTTTTVFSGFGSGPATVTSASQFGGFGGSAAPSTAVTSSSTSGFGGGGGGTWGAVSSATPAKSPFGSSAFGGFGTPQAAATTTAQTQSPFGGFGSTPAPAAAVSPFGGGFGSTPTATTTNANSLGSFTSSFGNAFGLGSSSSTVPENKNPFGGSTSFAAPSSGGGGSVFGGSATATTAASSIFGGSGGTSTGFGQTSPFGSSMAGGGAASAFGKPAALGTGFGQPPAFGSSPSNAFGGAPAFGQPNAFGGSPAFGAAPLFGGSPGGGASSPFGGTATAGSPTFGSLAASQDVPTFGSLSGSTGGGGFGGLGSSAGAQPVVGGNPGFGFGAGAAVNTGFGGFGQSAPSQQQQQQQQQSSFSGGSSFSSWR</sequence>
<proteinExistence type="predicted"/>
<evidence type="ECO:0000256" key="5">
    <source>
        <dbReference type="SAM" id="MobiDB-lite"/>
    </source>
</evidence>
<dbReference type="Pfam" id="PF16755">
    <property type="entry name" value="Beta-prop_NUP159_NUP214"/>
    <property type="match status" value="1"/>
</dbReference>
<feature type="region of interest" description="Disordered" evidence="5">
    <location>
        <begin position="1145"/>
        <end position="1206"/>
    </location>
</feature>
<evidence type="ECO:0000259" key="6">
    <source>
        <dbReference type="Pfam" id="PF16755"/>
    </source>
</evidence>
<feature type="region of interest" description="Disordered" evidence="5">
    <location>
        <begin position="734"/>
        <end position="770"/>
    </location>
</feature>
<keyword evidence="3" id="KW-0539">Nucleus</keyword>
<dbReference type="Proteomes" id="UP000678499">
    <property type="component" value="Unassembled WGS sequence"/>
</dbReference>
<dbReference type="GO" id="GO:0017056">
    <property type="term" value="F:structural constituent of nuclear pore"/>
    <property type="evidence" value="ECO:0007669"/>
    <property type="project" value="TreeGrafter"/>
</dbReference>
<protein>
    <recommendedName>
        <fullName evidence="6">Nucleoporin Nup159/Nup146 N-terminal domain-containing protein</fullName>
    </recommendedName>
</protein>
<feature type="compositionally biased region" description="Low complexity" evidence="5">
    <location>
        <begin position="1151"/>
        <end position="1183"/>
    </location>
</feature>
<keyword evidence="8" id="KW-1185">Reference proteome</keyword>
<feature type="coiled-coil region" evidence="4">
    <location>
        <begin position="520"/>
        <end position="547"/>
    </location>
</feature>
<keyword evidence="4" id="KW-0175">Coiled coil</keyword>
<dbReference type="GO" id="GO:0006606">
    <property type="term" value="P:protein import into nucleus"/>
    <property type="evidence" value="ECO:0007669"/>
    <property type="project" value="TreeGrafter"/>
</dbReference>
<feature type="compositionally biased region" description="Low complexity" evidence="5">
    <location>
        <begin position="1692"/>
        <end position="1718"/>
    </location>
</feature>
<dbReference type="PANTHER" id="PTHR23193">
    <property type="entry name" value="NUCLEAR PORE COMPLEX PROTEIN NUP"/>
    <property type="match status" value="1"/>
</dbReference>
<dbReference type="SUPFAM" id="SSF117289">
    <property type="entry name" value="Nucleoporin domain"/>
    <property type="match status" value="1"/>
</dbReference>
<evidence type="ECO:0000256" key="3">
    <source>
        <dbReference type="ARBA" id="ARBA00023242"/>
    </source>
</evidence>
<dbReference type="InterPro" id="IPR026054">
    <property type="entry name" value="Nucleoporin"/>
</dbReference>
<comment type="subcellular location">
    <subcellularLocation>
        <location evidence="1">Nucleus</location>
    </subcellularLocation>
</comment>
<feature type="compositionally biased region" description="Low complexity" evidence="5">
    <location>
        <begin position="1190"/>
        <end position="1206"/>
    </location>
</feature>
<evidence type="ECO:0000313" key="7">
    <source>
        <dbReference type="EMBL" id="CAD7277493.1"/>
    </source>
</evidence>
<gene>
    <name evidence="7" type="ORF">NMOB1V02_LOCUS5224</name>
</gene>
<feature type="region of interest" description="Disordered" evidence="5">
    <location>
        <begin position="1687"/>
        <end position="1718"/>
    </location>
</feature>
<dbReference type="Gene3D" id="2.130.10.10">
    <property type="entry name" value="YVTN repeat-like/Quinoprotein amine dehydrogenase"/>
    <property type="match status" value="1"/>
</dbReference>
<dbReference type="OrthoDB" id="248320at2759"/>
<dbReference type="InterPro" id="IPR039462">
    <property type="entry name" value="Nup159/Nup146_N"/>
</dbReference>
<dbReference type="InterPro" id="IPR015943">
    <property type="entry name" value="WD40/YVTN_repeat-like_dom_sf"/>
</dbReference>
<dbReference type="EMBL" id="CAJPEX010000923">
    <property type="protein sequence ID" value="CAG0917645.1"/>
    <property type="molecule type" value="Genomic_DNA"/>
</dbReference>
<dbReference type="GO" id="GO:0006405">
    <property type="term" value="P:RNA export from nucleus"/>
    <property type="evidence" value="ECO:0007669"/>
    <property type="project" value="TreeGrafter"/>
</dbReference>
<accession>A0A7R9GDW6</accession>
<dbReference type="GO" id="GO:0005643">
    <property type="term" value="C:nuclear pore"/>
    <property type="evidence" value="ECO:0007669"/>
    <property type="project" value="TreeGrafter"/>
</dbReference>
<evidence type="ECO:0000256" key="2">
    <source>
        <dbReference type="ARBA" id="ARBA00022448"/>
    </source>
</evidence>
<evidence type="ECO:0000313" key="8">
    <source>
        <dbReference type="Proteomes" id="UP000678499"/>
    </source>
</evidence>
<reference evidence="7" key="1">
    <citation type="submission" date="2020-11" db="EMBL/GenBank/DDBJ databases">
        <authorList>
            <person name="Tran Van P."/>
        </authorList>
    </citation>
    <scope>NUCLEOTIDE SEQUENCE</scope>
</reference>
<dbReference type="GO" id="GO:0008139">
    <property type="term" value="F:nuclear localization sequence binding"/>
    <property type="evidence" value="ECO:0007669"/>
    <property type="project" value="TreeGrafter"/>
</dbReference>
<evidence type="ECO:0000256" key="1">
    <source>
        <dbReference type="ARBA" id="ARBA00004123"/>
    </source>
</evidence>
<dbReference type="EMBL" id="OA882960">
    <property type="protein sequence ID" value="CAD7277493.1"/>
    <property type="molecule type" value="Genomic_DNA"/>
</dbReference>